<dbReference type="OrthoDB" id="1663137at2759"/>
<dbReference type="SUPFAM" id="SSF51395">
    <property type="entry name" value="FMN-linked oxidoreductases"/>
    <property type="match status" value="1"/>
</dbReference>
<keyword evidence="8" id="KW-1185">Reference proteome</keyword>
<keyword evidence="5" id="KW-1133">Transmembrane helix</keyword>
<proteinExistence type="inferred from homology"/>
<dbReference type="EMBL" id="JACAZE010000004">
    <property type="protein sequence ID" value="KAF7318719.1"/>
    <property type="molecule type" value="Genomic_DNA"/>
</dbReference>
<evidence type="ECO:0000313" key="8">
    <source>
        <dbReference type="Proteomes" id="UP000613580"/>
    </source>
</evidence>
<dbReference type="Gene3D" id="3.20.20.70">
    <property type="entry name" value="Aldolase class I"/>
    <property type="match status" value="1"/>
</dbReference>
<evidence type="ECO:0000256" key="5">
    <source>
        <dbReference type="SAM" id="Phobius"/>
    </source>
</evidence>
<dbReference type="Proteomes" id="UP000613580">
    <property type="component" value="Unassembled WGS sequence"/>
</dbReference>
<keyword evidence="2" id="KW-0285">Flavoprotein</keyword>
<keyword evidence="3" id="KW-0288">FMN</keyword>
<evidence type="ECO:0000256" key="2">
    <source>
        <dbReference type="ARBA" id="ARBA00022630"/>
    </source>
</evidence>
<sequence length="457" mass="50239">MPNEPIFSSIQLPCGRQVRNRLVKAALYEHFATLHGGPPNHLHLRLYEQWAASEWGMIITGNVQVSPTHLSLGRDIVLPPNNDEKHVAPFRALANAIHGQGDSQPLAILQLSHAGRQSPNILGGRRPFEAPLGPSAVRVGEGVTGVVSRAVHAFMFQTPRRMRLRDVEKAIAEFVRGAQLAEEAGFDGVELHAAHGYLIAQFLSPKSNKRTGNLGPDEMLWFLFRIVHHIRLVVSPTFILGIKLNSTDSGVDALKHVQTISSWGRVDFIEVSGGDYESPDFLLEKSSRQALFADFSTRARESLSSLPPEKRPLVLLTGGLSNPAQLRNALAAGHADLVGLGRTAVLCPDAPSRLRNNRPFPAQPTLDFHPLLARLPLPRLKLIGAGTTMAWYTVMLRRLAQDWEVDFGMGPVGGLVWMWLWMGPDSAWKRFGASAWMWVCAGVLLAAVSCGLWVLRP</sequence>
<gene>
    <name evidence="7" type="ORF">HMN09_00383800</name>
</gene>
<dbReference type="InterPro" id="IPR051799">
    <property type="entry name" value="NADH_flavin_oxidoreductase"/>
</dbReference>
<name>A0A8H6WHE0_MYCCL</name>
<reference evidence="7" key="1">
    <citation type="submission" date="2020-05" db="EMBL/GenBank/DDBJ databases">
        <title>Mycena genomes resolve the evolution of fungal bioluminescence.</title>
        <authorList>
            <person name="Tsai I.J."/>
        </authorList>
    </citation>
    <scope>NUCLEOTIDE SEQUENCE</scope>
    <source>
        <strain evidence="7">110903Hualien_Pintung</strain>
    </source>
</reference>
<feature type="domain" description="NADH:flavin oxidoreductase/NADH oxidase N-terminal" evidence="6">
    <location>
        <begin position="6"/>
        <end position="359"/>
    </location>
</feature>
<comment type="similarity">
    <text evidence="1">Belongs to the NADH:flavin oxidoreductase/NADH oxidase family.</text>
</comment>
<comment type="caution">
    <text evidence="7">The sequence shown here is derived from an EMBL/GenBank/DDBJ whole genome shotgun (WGS) entry which is preliminary data.</text>
</comment>
<organism evidence="7 8">
    <name type="scientific">Mycena chlorophos</name>
    <name type="common">Agaric fungus</name>
    <name type="synonym">Agaricus chlorophos</name>
    <dbReference type="NCBI Taxonomy" id="658473"/>
    <lineage>
        <taxon>Eukaryota</taxon>
        <taxon>Fungi</taxon>
        <taxon>Dikarya</taxon>
        <taxon>Basidiomycota</taxon>
        <taxon>Agaricomycotina</taxon>
        <taxon>Agaricomycetes</taxon>
        <taxon>Agaricomycetidae</taxon>
        <taxon>Agaricales</taxon>
        <taxon>Marasmiineae</taxon>
        <taxon>Mycenaceae</taxon>
        <taxon>Mycena</taxon>
    </lineage>
</organism>
<dbReference type="Pfam" id="PF00724">
    <property type="entry name" value="Oxidored_FMN"/>
    <property type="match status" value="1"/>
</dbReference>
<dbReference type="PANTHER" id="PTHR43656:SF2">
    <property type="entry name" value="BINDING OXIDOREDUCTASE, PUTATIVE (AFU_ORTHOLOGUE AFUA_2G08260)-RELATED"/>
    <property type="match status" value="1"/>
</dbReference>
<protein>
    <submittedName>
        <fullName evidence="7">FMN-linked oxidoreductase</fullName>
    </submittedName>
</protein>
<evidence type="ECO:0000256" key="3">
    <source>
        <dbReference type="ARBA" id="ARBA00022643"/>
    </source>
</evidence>
<dbReference type="GO" id="GO:0016491">
    <property type="term" value="F:oxidoreductase activity"/>
    <property type="evidence" value="ECO:0007669"/>
    <property type="project" value="UniProtKB-KW"/>
</dbReference>
<dbReference type="InterPro" id="IPR001155">
    <property type="entry name" value="OxRdtase_FMN_N"/>
</dbReference>
<evidence type="ECO:0000256" key="1">
    <source>
        <dbReference type="ARBA" id="ARBA00005979"/>
    </source>
</evidence>
<evidence type="ECO:0000256" key="4">
    <source>
        <dbReference type="ARBA" id="ARBA00023002"/>
    </source>
</evidence>
<dbReference type="GO" id="GO:0010181">
    <property type="term" value="F:FMN binding"/>
    <property type="evidence" value="ECO:0007669"/>
    <property type="project" value="InterPro"/>
</dbReference>
<feature type="transmembrane region" description="Helical" evidence="5">
    <location>
        <begin position="435"/>
        <end position="455"/>
    </location>
</feature>
<accession>A0A8H6WHE0</accession>
<evidence type="ECO:0000259" key="6">
    <source>
        <dbReference type="Pfam" id="PF00724"/>
    </source>
</evidence>
<evidence type="ECO:0000313" key="7">
    <source>
        <dbReference type="EMBL" id="KAF7318719.1"/>
    </source>
</evidence>
<dbReference type="AlphaFoldDB" id="A0A8H6WHE0"/>
<keyword evidence="5" id="KW-0472">Membrane</keyword>
<keyword evidence="5" id="KW-0812">Transmembrane</keyword>
<dbReference type="InterPro" id="IPR013785">
    <property type="entry name" value="Aldolase_TIM"/>
</dbReference>
<dbReference type="PANTHER" id="PTHR43656">
    <property type="entry name" value="BINDING OXIDOREDUCTASE, PUTATIVE (AFU_ORTHOLOGUE AFUA_2G08260)-RELATED"/>
    <property type="match status" value="1"/>
</dbReference>
<keyword evidence="4" id="KW-0560">Oxidoreductase</keyword>